<feature type="region of interest" description="Disordered" evidence="1">
    <location>
        <begin position="1"/>
        <end position="28"/>
    </location>
</feature>
<proteinExistence type="predicted"/>
<gene>
    <name evidence="3" type="ORF">G7071_15115</name>
</gene>
<keyword evidence="2" id="KW-0472">Membrane</keyword>
<dbReference type="Proteomes" id="UP000502035">
    <property type="component" value="Chromosome"/>
</dbReference>
<keyword evidence="2" id="KW-1133">Transmembrane helix</keyword>
<reference evidence="3 4" key="1">
    <citation type="submission" date="2020-03" db="EMBL/GenBank/DDBJ databases">
        <title>Nocardioides sp. nov., isolated from fish.</title>
        <authorList>
            <person name="Hyun D.-W."/>
            <person name="Bae J.-W."/>
        </authorList>
    </citation>
    <scope>NUCLEOTIDE SEQUENCE [LARGE SCALE GENOMIC DNA]</scope>
    <source>
        <strain evidence="3 4">HDW12A</strain>
    </source>
</reference>
<keyword evidence="2" id="KW-0812">Transmembrane</keyword>
<protein>
    <recommendedName>
        <fullName evidence="5">Chemotaxis methyl-accepting receptor HlyB-like 4HB MCP domain-containing protein</fullName>
    </recommendedName>
</protein>
<dbReference type="KEGG" id="npi:G7071_15115"/>
<feature type="transmembrane region" description="Helical" evidence="2">
    <location>
        <begin position="43"/>
        <end position="64"/>
    </location>
</feature>
<evidence type="ECO:0000256" key="2">
    <source>
        <dbReference type="SAM" id="Phobius"/>
    </source>
</evidence>
<evidence type="ECO:0000313" key="3">
    <source>
        <dbReference type="EMBL" id="QIK76551.1"/>
    </source>
</evidence>
<accession>A0A6G7YII7</accession>
<evidence type="ECO:0000256" key="1">
    <source>
        <dbReference type="SAM" id="MobiDB-lite"/>
    </source>
</evidence>
<name>A0A6G7YII7_9ACTN</name>
<evidence type="ECO:0000313" key="4">
    <source>
        <dbReference type="Proteomes" id="UP000502035"/>
    </source>
</evidence>
<dbReference type="EMBL" id="CP049866">
    <property type="protein sequence ID" value="QIK76551.1"/>
    <property type="molecule type" value="Genomic_DNA"/>
</dbReference>
<dbReference type="AlphaFoldDB" id="A0A6G7YII7"/>
<feature type="transmembrane region" description="Helical" evidence="2">
    <location>
        <begin position="393"/>
        <end position="418"/>
    </location>
</feature>
<evidence type="ECO:0008006" key="5">
    <source>
        <dbReference type="Google" id="ProtNLM"/>
    </source>
</evidence>
<feature type="transmembrane region" description="Helical" evidence="2">
    <location>
        <begin position="235"/>
        <end position="258"/>
    </location>
</feature>
<organism evidence="3 4">
    <name type="scientific">Nocardioides piscis</name>
    <dbReference type="NCBI Taxonomy" id="2714938"/>
    <lineage>
        <taxon>Bacteria</taxon>
        <taxon>Bacillati</taxon>
        <taxon>Actinomycetota</taxon>
        <taxon>Actinomycetes</taxon>
        <taxon>Propionibacteriales</taxon>
        <taxon>Nocardioidaceae</taxon>
        <taxon>Nocardioides</taxon>
    </lineage>
</organism>
<feature type="transmembrane region" description="Helical" evidence="2">
    <location>
        <begin position="203"/>
        <end position="223"/>
    </location>
</feature>
<keyword evidence="4" id="KW-1185">Reference proteome</keyword>
<sequence>MTQATQPAPHQAPTVAQAPTTGTQAATASEPAARNVPLLLNQWQVIVVAACLLFAFVTAVLQVLGWQANRAAADNTEQLVRVQNIQSTLFRADALATTSFLVGGLEAPERRQAYDEAIDQVSRQITEAADAQPADQQALAELNAAVNQFTETNTQARDYNRQGFPVGAEYLRGASTQLRGEAQPLLAALTRANSQRAEDELGAQHPLLILLPGAVALALLWWVNVQLSRVFRRRFNVGIAAAFAIVALLTLVTATVSAGQEGDNDDLLAGSYRVAVDEATARTAANDAKSNESLRLGAQGSGAVFEEGWRSANETVESHASDSTLGLWRGYSDLHTRVVDLEESGKYEQAVALATTAAADGPTTLLDEFDRASQEVTARAAKAATDELRGGNVVFLLLAVITVLLGIGAAGLSAWGIAQRRREYA</sequence>
<dbReference type="RefSeq" id="WP_166320085.1">
    <property type="nucleotide sequence ID" value="NZ_CP049866.1"/>
</dbReference>